<dbReference type="Ensembl" id="ENSSTUT00000123692.1">
    <property type="protein sequence ID" value="ENSSTUP00000115609.1"/>
    <property type="gene ID" value="ENSSTUG00000050904.1"/>
</dbReference>
<feature type="compositionally biased region" description="Basic residues" evidence="11">
    <location>
        <begin position="968"/>
        <end position="982"/>
    </location>
</feature>
<comment type="subcellular location">
    <subcellularLocation>
        <location evidence="1">Nucleus speckle</location>
    </subcellularLocation>
</comment>
<dbReference type="OrthoDB" id="343875at2759"/>
<dbReference type="FunFam" id="1.25.40.10:FF:001026">
    <property type="entry name" value="CTR9 homolog, Paf1/RNA polymerase II complex component"/>
    <property type="match status" value="1"/>
</dbReference>
<feature type="coiled-coil region" evidence="10">
    <location>
        <begin position="842"/>
        <end position="878"/>
    </location>
</feature>
<accession>A0A674F4S9</accession>
<dbReference type="AlphaFoldDB" id="A0A674F4S9"/>
<dbReference type="InterPro" id="IPR019734">
    <property type="entry name" value="TPR_rpt"/>
</dbReference>
<evidence type="ECO:0000256" key="6">
    <source>
        <dbReference type="ARBA" id="ARBA00023242"/>
    </source>
</evidence>
<feature type="compositionally biased region" description="Basic and acidic residues" evidence="11">
    <location>
        <begin position="1091"/>
        <end position="1104"/>
    </location>
</feature>
<feature type="repeat" description="TPR" evidence="9">
    <location>
        <begin position="198"/>
        <end position="231"/>
    </location>
</feature>
<dbReference type="Pfam" id="PF13181">
    <property type="entry name" value="TPR_8"/>
    <property type="match status" value="2"/>
</dbReference>
<dbReference type="Gene3D" id="1.25.40.10">
    <property type="entry name" value="Tetratricopeptide repeat domain"/>
    <property type="match status" value="3"/>
</dbReference>
<evidence type="ECO:0000313" key="13">
    <source>
        <dbReference type="Proteomes" id="UP000472277"/>
    </source>
</evidence>
<keyword evidence="6" id="KW-0539">Nucleus</keyword>
<evidence type="ECO:0000256" key="3">
    <source>
        <dbReference type="ARBA" id="ARBA00022803"/>
    </source>
</evidence>
<dbReference type="Proteomes" id="UP000472277">
    <property type="component" value="Chromosome 29"/>
</dbReference>
<dbReference type="GO" id="GO:0006368">
    <property type="term" value="P:transcription elongation by RNA polymerase II"/>
    <property type="evidence" value="ECO:0007669"/>
    <property type="project" value="TreeGrafter"/>
</dbReference>
<gene>
    <name evidence="12" type="primary">CTR9</name>
    <name evidence="12" type="synonym">LOC115167297</name>
</gene>
<dbReference type="PANTHER" id="PTHR14027:SF2">
    <property type="entry name" value="RNA POLYMERASE-ASSOCIATED PROTEIN CTR9 HOMOLOG"/>
    <property type="match status" value="1"/>
</dbReference>
<name>A0A674F4S9_SALTR</name>
<evidence type="ECO:0000256" key="1">
    <source>
        <dbReference type="ARBA" id="ARBA00004324"/>
    </source>
</evidence>
<feature type="compositionally biased region" description="Basic residues" evidence="11">
    <location>
        <begin position="901"/>
        <end position="911"/>
    </location>
</feature>
<dbReference type="KEGG" id="stru:115167297"/>
<dbReference type="InParanoid" id="A0A674F4S9"/>
<feature type="compositionally biased region" description="Polar residues" evidence="11">
    <location>
        <begin position="1051"/>
        <end position="1069"/>
    </location>
</feature>
<dbReference type="GO" id="GO:0019827">
    <property type="term" value="P:stem cell population maintenance"/>
    <property type="evidence" value="ECO:0007669"/>
    <property type="project" value="UniProtKB-ARBA"/>
</dbReference>
<dbReference type="FunFam" id="1.25.40.10:FF:000162">
    <property type="entry name" value="CTR9 homolog, Paf1/RNA polymerase II complex component"/>
    <property type="match status" value="1"/>
</dbReference>
<dbReference type="Pfam" id="PF14559">
    <property type="entry name" value="TPR_19"/>
    <property type="match status" value="1"/>
</dbReference>
<dbReference type="GO" id="GO:0006357">
    <property type="term" value="P:regulation of transcription by RNA polymerase II"/>
    <property type="evidence" value="ECO:0007669"/>
    <property type="project" value="UniProtKB-ARBA"/>
</dbReference>
<dbReference type="PROSITE" id="PS50005">
    <property type="entry name" value="TPR"/>
    <property type="match status" value="4"/>
</dbReference>
<keyword evidence="13" id="KW-1185">Reference proteome</keyword>
<dbReference type="GO" id="GO:0016607">
    <property type="term" value="C:nuclear speck"/>
    <property type="evidence" value="ECO:0007669"/>
    <property type="project" value="UniProtKB-SubCell"/>
</dbReference>
<evidence type="ECO:0000256" key="5">
    <source>
        <dbReference type="ARBA" id="ARBA00023163"/>
    </source>
</evidence>
<dbReference type="PANTHER" id="PTHR14027">
    <property type="entry name" value="RNA POLYMERASE-ASSOCIATED PROTEIN CTR9"/>
    <property type="match status" value="1"/>
</dbReference>
<reference evidence="12" key="1">
    <citation type="submission" date="2025-08" db="UniProtKB">
        <authorList>
            <consortium name="Ensembl"/>
        </authorList>
    </citation>
    <scope>IDENTIFICATION</scope>
</reference>
<evidence type="ECO:0000256" key="11">
    <source>
        <dbReference type="SAM" id="MobiDB-lite"/>
    </source>
</evidence>
<feature type="compositionally biased region" description="Basic and acidic residues" evidence="11">
    <location>
        <begin position="1012"/>
        <end position="1023"/>
    </location>
</feature>
<feature type="region of interest" description="Disordered" evidence="11">
    <location>
        <begin position="892"/>
        <end position="1158"/>
    </location>
</feature>
<keyword evidence="2" id="KW-0677">Repeat</keyword>
<dbReference type="FunCoup" id="A0A674F4S9">
    <property type="interactions" value="2978"/>
</dbReference>
<evidence type="ECO:0000256" key="4">
    <source>
        <dbReference type="ARBA" id="ARBA00023015"/>
    </source>
</evidence>
<dbReference type="InterPro" id="IPR011990">
    <property type="entry name" value="TPR-like_helical_dom_sf"/>
</dbReference>
<dbReference type="SUPFAM" id="SSF81901">
    <property type="entry name" value="HCP-like"/>
    <property type="match status" value="1"/>
</dbReference>
<dbReference type="Pfam" id="PF13424">
    <property type="entry name" value="TPR_12"/>
    <property type="match status" value="1"/>
</dbReference>
<dbReference type="GO" id="GO:0016593">
    <property type="term" value="C:Cdc73/Paf1 complex"/>
    <property type="evidence" value="ECO:0007669"/>
    <property type="project" value="TreeGrafter"/>
</dbReference>
<dbReference type="Pfam" id="PF13374">
    <property type="entry name" value="TPR_10"/>
    <property type="match status" value="1"/>
</dbReference>
<sequence>MSRGSIEIPLRDTDEVIELDFDQLPEGDEVISILKQEHTQLHIWIALALEYYKQTKTEDFVKLLEAARIDGNLDYRDHEKDQMTCLDTLAAYYVQQARKEKNKDAKKELITQATLLYTMADKIIMYDQNHLLGRACFCLLEGDKMDQADAQFHFVLNQSTNNIPALLGKACISFNKKDYRGALAYYKKALRTNPGCPAEVRLGMGHCFVKLSKLEKARLAFGRALELNSKCVGALVGLAVLELNSKEPDSIKNGVQLLSRAYTIDPSNPMVLNHLANHFFFKKDYSKVQHLALHAFHNTEVEAMQAESCYQLARSFHVQEDYDQAFQYYYQATQFASSTFVLPFFGLGQMYVYRRDKENAAQCFEKVLKAYPNNYETMKILGSLYATSDDQEKRDIAKGHLKKVTEQYPDDVEAWIELAQILEQTDIQGALSAYGTATRILQEKVQADVPPEILNNLGALHFRLGNLGEAKKYFLASLERAKAEGEHDEHYYNAISVTTSYNLARLYEAMCEFHEAEKLYKNILREHPNYVDCYLRLGAMARDKGNFYEASDWFKEALQINQDHPDAWSLIGNLHLAKQEWGPGQKKFERILKQPSTQNDTYSMLALGNVWLQTLHQPTRDREKEKRHQDRALAIYKQVLRNDSKNLYAANGIGAVLAHKGYYREARDVFAQVREATADISDVWLNLAHIYVEQKQYISAVQMYENCLKKFYKHQNTEVLLYLARALFKCGKLQECKQTLLKARHVAPSDTVLMFNVALVLQRLATLVLKDEKSNLKAVLSAVKELELAHRYFSYLAKAGDKMRFDLVLASTEARQCSDLLSQAQYHVARARKQDEEEKEIRAKQDQERDFLRQQMHKEQEEKRTKQEEDQKKLLEQRAMYVEKTKGLLSFADGMKEERKEKKKGGGRRKKGGDFDEFVNDGSDEDLPVRRRKKRKGGSGSEEEGRKRRRRPNKGGDDGSDDEEGGSRPKKQRRPRAGGKKIQRAEPVPPSLKGKIKSKAIISSSDSSSDEDGLKIAEDRNPRDSGSGSDNEGSHKKRIASDSESDGGRNHSGSDAGSPQRSENSGSDSGSDRPVKRKRVQKQSDSEQSDNESKRSRSGSENESRPGSPAAASGSEAGSPAGSPAGFPAGSPRRSDNGSEPGGSANEASNHGSGSDSD</sequence>
<feature type="compositionally biased region" description="Acidic residues" evidence="11">
    <location>
        <begin position="915"/>
        <end position="926"/>
    </location>
</feature>
<dbReference type="SMART" id="SM00028">
    <property type="entry name" value="TPR"/>
    <property type="match status" value="10"/>
</dbReference>
<evidence type="ECO:0000256" key="10">
    <source>
        <dbReference type="SAM" id="Coils"/>
    </source>
</evidence>
<evidence type="ECO:0000256" key="8">
    <source>
        <dbReference type="ARBA" id="ARBA00077878"/>
    </source>
</evidence>
<feature type="repeat" description="TPR" evidence="9">
    <location>
        <begin position="341"/>
        <end position="374"/>
    </location>
</feature>
<dbReference type="OMA" id="EHWLTIA"/>
<dbReference type="GO" id="GO:0000993">
    <property type="term" value="F:RNA polymerase II complex binding"/>
    <property type="evidence" value="ECO:0007669"/>
    <property type="project" value="TreeGrafter"/>
</dbReference>
<feature type="repeat" description="TPR" evidence="9">
    <location>
        <begin position="497"/>
        <end position="530"/>
    </location>
</feature>
<dbReference type="InterPro" id="IPR031101">
    <property type="entry name" value="Ctr9"/>
</dbReference>
<dbReference type="Pfam" id="PF13174">
    <property type="entry name" value="TPR_6"/>
    <property type="match status" value="1"/>
</dbReference>
<feature type="compositionally biased region" description="Low complexity" evidence="11">
    <location>
        <begin position="1106"/>
        <end position="1132"/>
    </location>
</feature>
<evidence type="ECO:0000256" key="2">
    <source>
        <dbReference type="ARBA" id="ARBA00022737"/>
    </source>
</evidence>
<feature type="compositionally biased region" description="Polar residues" evidence="11">
    <location>
        <begin position="1146"/>
        <end position="1158"/>
    </location>
</feature>
<evidence type="ECO:0000256" key="9">
    <source>
        <dbReference type="PROSITE-ProRule" id="PRU00339"/>
    </source>
</evidence>
<reference evidence="12" key="2">
    <citation type="submission" date="2025-09" db="UniProtKB">
        <authorList>
            <consortium name="Ensembl"/>
        </authorList>
    </citation>
    <scope>IDENTIFICATION</scope>
</reference>
<dbReference type="GeneTree" id="ENSGT00390000005097"/>
<evidence type="ECO:0000313" key="12">
    <source>
        <dbReference type="Ensembl" id="ENSSTUP00000115609.1"/>
    </source>
</evidence>
<keyword evidence="5" id="KW-0804">Transcription</keyword>
<dbReference type="SUPFAM" id="SSF48452">
    <property type="entry name" value="TPR-like"/>
    <property type="match status" value="2"/>
</dbReference>
<evidence type="ECO:0000256" key="7">
    <source>
        <dbReference type="ARBA" id="ARBA00069572"/>
    </source>
</evidence>
<keyword evidence="3 9" id="KW-0802">TPR repeat</keyword>
<keyword evidence="10" id="KW-0175">Coiled coil</keyword>
<protein>
    <recommendedName>
        <fullName evidence="7">RNA polymerase-associated protein CTR9 homolog</fullName>
    </recommendedName>
    <alternativeName>
        <fullName evidence="8">SH2 domain-binding protein 1</fullName>
    </alternativeName>
</protein>
<organism evidence="12 13">
    <name type="scientific">Salmo trutta</name>
    <name type="common">Brown trout</name>
    <dbReference type="NCBI Taxonomy" id="8032"/>
    <lineage>
        <taxon>Eukaryota</taxon>
        <taxon>Metazoa</taxon>
        <taxon>Chordata</taxon>
        <taxon>Craniata</taxon>
        <taxon>Vertebrata</taxon>
        <taxon>Euteleostomi</taxon>
        <taxon>Actinopterygii</taxon>
        <taxon>Neopterygii</taxon>
        <taxon>Teleostei</taxon>
        <taxon>Protacanthopterygii</taxon>
        <taxon>Salmoniformes</taxon>
        <taxon>Salmonidae</taxon>
        <taxon>Salmoninae</taxon>
        <taxon>Salmo</taxon>
    </lineage>
</organism>
<dbReference type="FunFam" id="1.25.40.10:FF:000089">
    <property type="entry name" value="CTR9 homolog, Paf1/RNA polymerase II complex component"/>
    <property type="match status" value="1"/>
</dbReference>
<keyword evidence="4" id="KW-0805">Transcription regulation</keyword>
<proteinExistence type="predicted"/>
<feature type="repeat" description="TPR" evidence="9">
    <location>
        <begin position="531"/>
        <end position="564"/>
    </location>
</feature>